<accession>A0A5J4VW19</accession>
<organism evidence="1 2">
    <name type="scientific">Streblomastix strix</name>
    <dbReference type="NCBI Taxonomy" id="222440"/>
    <lineage>
        <taxon>Eukaryota</taxon>
        <taxon>Metamonada</taxon>
        <taxon>Preaxostyla</taxon>
        <taxon>Oxymonadida</taxon>
        <taxon>Streblomastigidae</taxon>
        <taxon>Streblomastix</taxon>
    </lineage>
</organism>
<proteinExistence type="predicted"/>
<dbReference type="Proteomes" id="UP000324800">
    <property type="component" value="Unassembled WGS sequence"/>
</dbReference>
<reference evidence="1 2" key="1">
    <citation type="submission" date="2019-03" db="EMBL/GenBank/DDBJ databases">
        <title>Single cell metagenomics reveals metabolic interactions within the superorganism composed of flagellate Streblomastix strix and complex community of Bacteroidetes bacteria on its surface.</title>
        <authorList>
            <person name="Treitli S.C."/>
            <person name="Kolisko M."/>
            <person name="Husnik F."/>
            <person name="Keeling P."/>
            <person name="Hampl V."/>
        </authorList>
    </citation>
    <scope>NUCLEOTIDE SEQUENCE [LARGE SCALE GENOMIC DNA]</scope>
    <source>
        <strain evidence="1">ST1C</strain>
    </source>
</reference>
<protein>
    <submittedName>
        <fullName evidence="1">Uncharacterized protein</fullName>
    </submittedName>
</protein>
<evidence type="ECO:0000313" key="1">
    <source>
        <dbReference type="EMBL" id="KAA6386914.1"/>
    </source>
</evidence>
<name>A0A5J4VW19_9EUKA</name>
<sequence length="102" mass="11442">MKVAVIEVHQRATTMRTAAITKAILEGATVEEANFKPHSPQENPLQIKQGVDTPKVRFDINFLKNIESASCVSYVCLLDSLILLFDQFELRLQLGLSFKLPL</sequence>
<evidence type="ECO:0000313" key="2">
    <source>
        <dbReference type="Proteomes" id="UP000324800"/>
    </source>
</evidence>
<dbReference type="EMBL" id="SNRW01004593">
    <property type="protein sequence ID" value="KAA6386914.1"/>
    <property type="molecule type" value="Genomic_DNA"/>
</dbReference>
<dbReference type="AlphaFoldDB" id="A0A5J4VW19"/>
<gene>
    <name evidence="1" type="ORF">EZS28_017559</name>
</gene>
<comment type="caution">
    <text evidence="1">The sequence shown here is derived from an EMBL/GenBank/DDBJ whole genome shotgun (WGS) entry which is preliminary data.</text>
</comment>